<sequence>MVADSLQQKGIEVYCPLRKVKRKWSDRIKIIEEPLFRSYCFVKLEEKDRHLAFGVPGVVRYLFWLKKPAIVRQVEIDTIKYMLNNFDHDLIEVIDLKVADRLRINSGVMMDLEGEVVDQHGKLLIVKIDSIGLCISIDPRKNKLEKIG</sequence>
<protein>
    <submittedName>
        <fullName evidence="3">Transcription antitermination factor NusG</fullName>
    </submittedName>
</protein>
<evidence type="ECO:0000259" key="2">
    <source>
        <dbReference type="Pfam" id="PF02357"/>
    </source>
</evidence>
<dbReference type="Proteomes" id="UP000557307">
    <property type="component" value="Unassembled WGS sequence"/>
</dbReference>
<keyword evidence="4" id="KW-1185">Reference proteome</keyword>
<dbReference type="InterPro" id="IPR036735">
    <property type="entry name" value="NGN_dom_sf"/>
</dbReference>
<name>A0A840TGJ4_9BACT</name>
<gene>
    <name evidence="3" type="ORF">HNQ92_001402</name>
</gene>
<dbReference type="Gene3D" id="3.30.70.940">
    <property type="entry name" value="NusG, N-terminal domain"/>
    <property type="match status" value="1"/>
</dbReference>
<keyword evidence="1" id="KW-0804">Transcription</keyword>
<evidence type="ECO:0000256" key="1">
    <source>
        <dbReference type="ARBA" id="ARBA00023163"/>
    </source>
</evidence>
<proteinExistence type="predicted"/>
<organism evidence="3 4">
    <name type="scientific">Rhabdobacter roseus</name>
    <dbReference type="NCBI Taxonomy" id="1655419"/>
    <lineage>
        <taxon>Bacteria</taxon>
        <taxon>Pseudomonadati</taxon>
        <taxon>Bacteroidota</taxon>
        <taxon>Cytophagia</taxon>
        <taxon>Cytophagales</taxon>
        <taxon>Cytophagaceae</taxon>
        <taxon>Rhabdobacter</taxon>
    </lineage>
</organism>
<feature type="domain" description="NusG-like N-terminal" evidence="2">
    <location>
        <begin position="2"/>
        <end position="79"/>
    </location>
</feature>
<dbReference type="NCBIfam" id="NF033644">
    <property type="entry name" value="antiterm_UpxY"/>
    <property type="match status" value="1"/>
</dbReference>
<dbReference type="AlphaFoldDB" id="A0A840TGJ4"/>
<reference evidence="3 4" key="1">
    <citation type="submission" date="2020-08" db="EMBL/GenBank/DDBJ databases">
        <title>Genomic Encyclopedia of Type Strains, Phase IV (KMG-IV): sequencing the most valuable type-strain genomes for metagenomic binning, comparative biology and taxonomic classification.</title>
        <authorList>
            <person name="Goeker M."/>
        </authorList>
    </citation>
    <scope>NUCLEOTIDE SEQUENCE [LARGE SCALE GENOMIC DNA]</scope>
    <source>
        <strain evidence="3 4">DSM 105074</strain>
    </source>
</reference>
<dbReference type="EMBL" id="JACHGF010000002">
    <property type="protein sequence ID" value="MBB5283276.1"/>
    <property type="molecule type" value="Genomic_DNA"/>
</dbReference>
<evidence type="ECO:0000313" key="3">
    <source>
        <dbReference type="EMBL" id="MBB5283276.1"/>
    </source>
</evidence>
<dbReference type="CDD" id="cd09895">
    <property type="entry name" value="NGN_SP_UpxY"/>
    <property type="match status" value="1"/>
</dbReference>
<dbReference type="InterPro" id="IPR006645">
    <property type="entry name" value="NGN-like_dom"/>
</dbReference>
<accession>A0A840TGJ4</accession>
<dbReference type="GO" id="GO:0006354">
    <property type="term" value="P:DNA-templated transcription elongation"/>
    <property type="evidence" value="ECO:0007669"/>
    <property type="project" value="InterPro"/>
</dbReference>
<dbReference type="Pfam" id="PF02357">
    <property type="entry name" value="NusG"/>
    <property type="match status" value="1"/>
</dbReference>
<evidence type="ECO:0000313" key="4">
    <source>
        <dbReference type="Proteomes" id="UP000557307"/>
    </source>
</evidence>
<dbReference type="SUPFAM" id="SSF82679">
    <property type="entry name" value="N-utilization substance G protein NusG, N-terminal domain"/>
    <property type="match status" value="1"/>
</dbReference>
<comment type="caution">
    <text evidence="3">The sequence shown here is derived from an EMBL/GenBank/DDBJ whole genome shotgun (WGS) entry which is preliminary data.</text>
</comment>